<protein>
    <recommendedName>
        <fullName evidence="5">Integral membrane protein</fullName>
    </recommendedName>
</protein>
<evidence type="ECO:0000256" key="2">
    <source>
        <dbReference type="SAM" id="Phobius"/>
    </source>
</evidence>
<accession>A0ABN2LNA2</accession>
<sequence>MNEPREVDALRERVAALESRNRELEAAGNGGGSDRAGSKRGRLRAVGAIALIAIGALLAPVAVIGSWARAELVDTDRFVETFAPVVTRPAVQDYISAQAEQAIAQHVDVEGLVGDLLGGVEQLDLPPKAKAALPLLKAPAVAGVESLISTAVDRVVRSPEFARVWSTALRETHSRAIAVIQDDPSSAVRLGDDGTLSLQLDSVVAEVKRSLQQQGFGFASAIPEVHRSIPLAASDSLALVRTVYQLATAAGTWLPWLSLGLLALGVLVARGRLRAIAWAGAALAASLLLLASGLGIGRQFFIGSVSPSIMPAATADALFEQLTLVMRSSLLALVALAICIAVGAWISGGSRIAVAARSAGATGFGALRAARDRAGLDPRGFGRAVERLRPAILSLVAALGVLLVFLSRPASFAGVVWTLVAVLATALVVELLRQPGDRPSSTEMSENRESGTPAAATMEE</sequence>
<keyword evidence="2" id="KW-1133">Transmembrane helix</keyword>
<gene>
    <name evidence="3" type="ORF">GCM10009768_24150</name>
</gene>
<feature type="region of interest" description="Disordered" evidence="1">
    <location>
        <begin position="436"/>
        <end position="460"/>
    </location>
</feature>
<feature type="transmembrane region" description="Helical" evidence="2">
    <location>
        <begin position="243"/>
        <end position="268"/>
    </location>
</feature>
<evidence type="ECO:0000313" key="3">
    <source>
        <dbReference type="EMBL" id="GAA1794210.1"/>
    </source>
</evidence>
<comment type="caution">
    <text evidence="3">The sequence shown here is derived from an EMBL/GenBank/DDBJ whole genome shotgun (WGS) entry which is preliminary data.</text>
</comment>
<keyword evidence="2" id="KW-0812">Transmembrane</keyword>
<dbReference type="RefSeq" id="WP_344032560.1">
    <property type="nucleotide sequence ID" value="NZ_BAAAOB010000003.1"/>
</dbReference>
<reference evidence="3 4" key="1">
    <citation type="journal article" date="2019" name="Int. J. Syst. Evol. Microbiol.">
        <title>The Global Catalogue of Microorganisms (GCM) 10K type strain sequencing project: providing services to taxonomists for standard genome sequencing and annotation.</title>
        <authorList>
            <consortium name="The Broad Institute Genomics Platform"/>
            <consortium name="The Broad Institute Genome Sequencing Center for Infectious Disease"/>
            <person name="Wu L."/>
            <person name="Ma J."/>
        </authorList>
    </citation>
    <scope>NUCLEOTIDE SEQUENCE [LARGE SCALE GENOMIC DNA]</scope>
    <source>
        <strain evidence="3 4">JCM 14736</strain>
    </source>
</reference>
<feature type="transmembrane region" description="Helical" evidence="2">
    <location>
        <begin position="391"/>
        <end position="408"/>
    </location>
</feature>
<feature type="transmembrane region" description="Helical" evidence="2">
    <location>
        <begin position="45"/>
        <end position="68"/>
    </location>
</feature>
<dbReference type="Proteomes" id="UP001500851">
    <property type="component" value="Unassembled WGS sequence"/>
</dbReference>
<feature type="transmembrane region" description="Helical" evidence="2">
    <location>
        <begin position="330"/>
        <end position="346"/>
    </location>
</feature>
<feature type="transmembrane region" description="Helical" evidence="2">
    <location>
        <begin position="414"/>
        <end position="432"/>
    </location>
</feature>
<keyword evidence="4" id="KW-1185">Reference proteome</keyword>
<evidence type="ECO:0008006" key="5">
    <source>
        <dbReference type="Google" id="ProtNLM"/>
    </source>
</evidence>
<name>A0ABN2LNA2_9MICO</name>
<feature type="transmembrane region" description="Helical" evidence="2">
    <location>
        <begin position="275"/>
        <end position="294"/>
    </location>
</feature>
<evidence type="ECO:0000313" key="4">
    <source>
        <dbReference type="Proteomes" id="UP001500851"/>
    </source>
</evidence>
<keyword evidence="2" id="KW-0472">Membrane</keyword>
<proteinExistence type="predicted"/>
<dbReference type="EMBL" id="BAAAOB010000003">
    <property type="protein sequence ID" value="GAA1794210.1"/>
    <property type="molecule type" value="Genomic_DNA"/>
</dbReference>
<organism evidence="3 4">
    <name type="scientific">Leucobacter iarius</name>
    <dbReference type="NCBI Taxonomy" id="333963"/>
    <lineage>
        <taxon>Bacteria</taxon>
        <taxon>Bacillati</taxon>
        <taxon>Actinomycetota</taxon>
        <taxon>Actinomycetes</taxon>
        <taxon>Micrococcales</taxon>
        <taxon>Microbacteriaceae</taxon>
        <taxon>Leucobacter</taxon>
    </lineage>
</organism>
<evidence type="ECO:0000256" key="1">
    <source>
        <dbReference type="SAM" id="MobiDB-lite"/>
    </source>
</evidence>